<dbReference type="InterPro" id="IPR002938">
    <property type="entry name" value="FAD-bd"/>
</dbReference>
<comment type="caution">
    <text evidence="2">The sequence shown here is derived from an EMBL/GenBank/DDBJ whole genome shotgun (WGS) entry which is preliminary data.</text>
</comment>
<dbReference type="Pfam" id="PF01494">
    <property type="entry name" value="FAD_binding_3"/>
    <property type="match status" value="1"/>
</dbReference>
<feature type="domain" description="FAD-binding" evidence="1">
    <location>
        <begin position="10"/>
        <end position="194"/>
    </location>
</feature>
<sequence length="542" mass="60603">MALKDCTPHDVCILGGGLAGLTLALQLRQRMPDLRVQVLERRSGEAPQATHKVGESTVEIGAHYLAHVLGLREHLDTRHLRKFGFRFFFNDGAADLSACPELGPSQHLAVPTYQIDRGRLENHLAERARAHGVALLSGATATACDLDASGAAHRVSWRDDEGGQRLTHARWIIDATGRAGLLKRRLQLARGNGHAAFSVWFRIGRHLQPDRWAGAGGGTPDPAWFTRCGVDRRWLSTNHLCGSGYWVWLIPLASGCHSIGIVADPAFHDFEALKTYDGALAWLARHQPQLHVELRQPGSAPLDFAFLRSFSHDARQVFSEQRWALAGEAGRFLDPFYSPGSDFIAIGNGYITRLVETDRAGGDLRRSARLYELLFRSFYDNMLPIYQGQYALFGSPWAMSQKVVWDYTYYWSVLAPLFFHVRLHDERLLADAAADLQACAQLNQAMQRWLRAAVDVQGTGMPRVPKFHDHTRIDWFRRLNARLTQPADGPDVRRQLAEAPRAMATLARDMLTLLPGKELPAEAVPRARLAALVTRWTSERAL</sequence>
<dbReference type="Proteomes" id="UP001597304">
    <property type="component" value="Unassembled WGS sequence"/>
</dbReference>
<dbReference type="InterPro" id="IPR036188">
    <property type="entry name" value="FAD/NAD-bd_sf"/>
</dbReference>
<gene>
    <name evidence="2" type="ORF">ACFSF0_19545</name>
</gene>
<name>A0ABW4L170_9BURK</name>
<proteinExistence type="predicted"/>
<dbReference type="InterPro" id="IPR050816">
    <property type="entry name" value="Flavin-dep_Halogenase_NPB"/>
</dbReference>
<dbReference type="PANTHER" id="PTHR43747:SF1">
    <property type="entry name" value="SLR1998 PROTEIN"/>
    <property type="match status" value="1"/>
</dbReference>
<evidence type="ECO:0000313" key="3">
    <source>
        <dbReference type="Proteomes" id="UP001597304"/>
    </source>
</evidence>
<dbReference type="PRINTS" id="PR00420">
    <property type="entry name" value="RNGMNOXGNASE"/>
</dbReference>
<organism evidence="2 3">
    <name type="scientific">Ottowia flava</name>
    <dbReference type="NCBI Taxonomy" id="2675430"/>
    <lineage>
        <taxon>Bacteria</taxon>
        <taxon>Pseudomonadati</taxon>
        <taxon>Pseudomonadota</taxon>
        <taxon>Betaproteobacteria</taxon>
        <taxon>Burkholderiales</taxon>
        <taxon>Comamonadaceae</taxon>
        <taxon>Ottowia</taxon>
    </lineage>
</organism>
<dbReference type="EC" id="1.-.-.-" evidence="2"/>
<dbReference type="Gene3D" id="3.50.50.60">
    <property type="entry name" value="FAD/NAD(P)-binding domain"/>
    <property type="match status" value="1"/>
</dbReference>
<keyword evidence="3" id="KW-1185">Reference proteome</keyword>
<dbReference type="SUPFAM" id="SSF51905">
    <property type="entry name" value="FAD/NAD(P)-binding domain"/>
    <property type="match status" value="1"/>
</dbReference>
<dbReference type="EMBL" id="JBHUEJ010000049">
    <property type="protein sequence ID" value="MFD1712796.1"/>
    <property type="molecule type" value="Genomic_DNA"/>
</dbReference>
<evidence type="ECO:0000259" key="1">
    <source>
        <dbReference type="Pfam" id="PF01494"/>
    </source>
</evidence>
<protein>
    <submittedName>
        <fullName evidence="2">NAD(P)/FAD-dependent oxidoreductase</fullName>
        <ecNumber evidence="2">1.-.-.-</ecNumber>
    </submittedName>
</protein>
<dbReference type="GO" id="GO:0016491">
    <property type="term" value="F:oxidoreductase activity"/>
    <property type="evidence" value="ECO:0007669"/>
    <property type="project" value="UniProtKB-KW"/>
</dbReference>
<keyword evidence="2" id="KW-0560">Oxidoreductase</keyword>
<evidence type="ECO:0000313" key="2">
    <source>
        <dbReference type="EMBL" id="MFD1712796.1"/>
    </source>
</evidence>
<dbReference type="RefSeq" id="WP_187265784.1">
    <property type="nucleotide sequence ID" value="NZ_JBHUEJ010000049.1"/>
</dbReference>
<accession>A0ABW4L170</accession>
<dbReference type="PANTHER" id="PTHR43747">
    <property type="entry name" value="FAD-BINDING PROTEIN"/>
    <property type="match status" value="1"/>
</dbReference>
<reference evidence="3" key="1">
    <citation type="journal article" date="2019" name="Int. J. Syst. Evol. Microbiol.">
        <title>The Global Catalogue of Microorganisms (GCM) 10K type strain sequencing project: providing services to taxonomists for standard genome sequencing and annotation.</title>
        <authorList>
            <consortium name="The Broad Institute Genomics Platform"/>
            <consortium name="The Broad Institute Genome Sequencing Center for Infectious Disease"/>
            <person name="Wu L."/>
            <person name="Ma J."/>
        </authorList>
    </citation>
    <scope>NUCLEOTIDE SEQUENCE [LARGE SCALE GENOMIC DNA]</scope>
    <source>
        <strain evidence="3">LMG 29247</strain>
    </source>
</reference>